<gene>
    <name evidence="2" type="ORF">GPLA_2698</name>
</gene>
<dbReference type="Proteomes" id="UP000006322">
    <property type="component" value="Unassembled WGS sequence"/>
</dbReference>
<comment type="caution">
    <text evidence="2">The sequence shown here is derived from an EMBL/GenBank/DDBJ whole genome shotgun (WGS) entry which is preliminary data.</text>
</comment>
<keyword evidence="3" id="KW-1185">Reference proteome</keyword>
<protein>
    <submittedName>
        <fullName evidence="2">Uncharacterized protein</fullName>
    </submittedName>
</protein>
<sequence length="156" mass="17731">MILKYETTTKAEAMLVNALQRLLNGAPTRIKAEGRLTLNRINKEAGLGNSYIHKFKDFVNYAKPIIAEYNLNREKAILTGLDIEVNTPLSELENLKAKLKGAEALKAKYRTERDNAVAARKILEQKNSELMFRAYDLQDELLQHKQTITPFTGKPK</sequence>
<name>K6ZTI5_9ALTE</name>
<evidence type="ECO:0000313" key="3">
    <source>
        <dbReference type="Proteomes" id="UP000006322"/>
    </source>
</evidence>
<organism evidence="2 3">
    <name type="scientific">Paraglaciecola polaris LMG 21857</name>
    <dbReference type="NCBI Taxonomy" id="1129793"/>
    <lineage>
        <taxon>Bacteria</taxon>
        <taxon>Pseudomonadati</taxon>
        <taxon>Pseudomonadota</taxon>
        <taxon>Gammaproteobacteria</taxon>
        <taxon>Alteromonadales</taxon>
        <taxon>Alteromonadaceae</taxon>
        <taxon>Paraglaciecola</taxon>
    </lineage>
</organism>
<reference evidence="3" key="1">
    <citation type="journal article" date="2014" name="Environ. Microbiol.">
        <title>Comparative genomics of the marine bacterial genus Glaciecola reveals the high degree of genomic diversity and genomic characteristic for cold adaptation.</title>
        <authorList>
            <person name="Qin Q.L."/>
            <person name="Xie B.B."/>
            <person name="Yu Y."/>
            <person name="Shu Y.L."/>
            <person name="Rong J.C."/>
            <person name="Zhang Y.J."/>
            <person name="Zhao D.L."/>
            <person name="Chen X.L."/>
            <person name="Zhang X.Y."/>
            <person name="Chen B."/>
            <person name="Zhou B.C."/>
            <person name="Zhang Y.Z."/>
        </authorList>
    </citation>
    <scope>NUCLEOTIDE SEQUENCE [LARGE SCALE GENOMIC DNA]</scope>
    <source>
        <strain evidence="3">LMG 21857</strain>
    </source>
</reference>
<evidence type="ECO:0000256" key="1">
    <source>
        <dbReference type="SAM" id="Coils"/>
    </source>
</evidence>
<dbReference type="AlphaFoldDB" id="K6ZTI5"/>
<dbReference type="EMBL" id="BAER01000065">
    <property type="protein sequence ID" value="GAC33592.1"/>
    <property type="molecule type" value="Genomic_DNA"/>
</dbReference>
<dbReference type="RefSeq" id="WP_007105369.1">
    <property type="nucleotide sequence ID" value="NZ_BAER01000065.1"/>
</dbReference>
<proteinExistence type="predicted"/>
<feature type="coiled-coil region" evidence="1">
    <location>
        <begin position="92"/>
        <end position="126"/>
    </location>
</feature>
<accession>K6ZTI5</accession>
<keyword evidence="1" id="KW-0175">Coiled coil</keyword>
<dbReference type="OrthoDB" id="6401497at2"/>
<evidence type="ECO:0000313" key="2">
    <source>
        <dbReference type="EMBL" id="GAC33592.1"/>
    </source>
</evidence>